<dbReference type="PROSITE" id="PS00028">
    <property type="entry name" value="ZINC_FINGER_C2H2_1"/>
    <property type="match status" value="2"/>
</dbReference>
<feature type="domain" description="C2H2-type" evidence="10">
    <location>
        <begin position="255"/>
        <end position="282"/>
    </location>
</feature>
<evidence type="ECO:0000259" key="10">
    <source>
        <dbReference type="PROSITE" id="PS50157"/>
    </source>
</evidence>
<proteinExistence type="predicted"/>
<dbReference type="GO" id="GO:2000221">
    <property type="term" value="P:negative regulation of pseudohyphal growth"/>
    <property type="evidence" value="ECO:0007669"/>
    <property type="project" value="UniProtKB-ARBA"/>
</dbReference>
<dbReference type="GO" id="GO:0008270">
    <property type="term" value="F:zinc ion binding"/>
    <property type="evidence" value="ECO:0007669"/>
    <property type="project" value="UniProtKB-KW"/>
</dbReference>
<dbReference type="GO" id="GO:0000978">
    <property type="term" value="F:RNA polymerase II cis-regulatory region sequence-specific DNA binding"/>
    <property type="evidence" value="ECO:0007669"/>
    <property type="project" value="TreeGrafter"/>
</dbReference>
<dbReference type="GO" id="GO:0043709">
    <property type="term" value="P:cell adhesion involved in single-species biofilm formation"/>
    <property type="evidence" value="ECO:0007669"/>
    <property type="project" value="UniProtKB-ARBA"/>
</dbReference>
<dbReference type="SMART" id="SM00355">
    <property type="entry name" value="ZnF_C2H2"/>
    <property type="match status" value="2"/>
</dbReference>
<keyword evidence="12" id="KW-1185">Reference proteome</keyword>
<keyword evidence="2" id="KW-0678">Repressor</keyword>
<organism evidence="11 12">
    <name type="scientific">Wickerhamomyces pijperi</name>
    <name type="common">Yeast</name>
    <name type="synonym">Pichia pijperi</name>
    <dbReference type="NCBI Taxonomy" id="599730"/>
    <lineage>
        <taxon>Eukaryota</taxon>
        <taxon>Fungi</taxon>
        <taxon>Dikarya</taxon>
        <taxon>Ascomycota</taxon>
        <taxon>Saccharomycotina</taxon>
        <taxon>Saccharomycetes</taxon>
        <taxon>Phaffomycetales</taxon>
        <taxon>Wickerhamomycetaceae</taxon>
        <taxon>Wickerhamomyces</taxon>
    </lineage>
</organism>
<keyword evidence="4" id="KW-0677">Repeat</keyword>
<dbReference type="InterPro" id="IPR013087">
    <property type="entry name" value="Znf_C2H2_type"/>
</dbReference>
<dbReference type="GO" id="GO:0000981">
    <property type="term" value="F:DNA-binding transcription factor activity, RNA polymerase II-specific"/>
    <property type="evidence" value="ECO:0007669"/>
    <property type="project" value="TreeGrafter"/>
</dbReference>
<dbReference type="SUPFAM" id="SSF57667">
    <property type="entry name" value="beta-beta-alpha zinc fingers"/>
    <property type="match status" value="1"/>
</dbReference>
<dbReference type="GO" id="GO:0000122">
    <property type="term" value="P:negative regulation of transcription by RNA polymerase II"/>
    <property type="evidence" value="ECO:0007669"/>
    <property type="project" value="UniProtKB-ARBA"/>
</dbReference>
<dbReference type="OrthoDB" id="6365676at2759"/>
<keyword evidence="3" id="KW-0479">Metal-binding</keyword>
<evidence type="ECO:0000256" key="1">
    <source>
        <dbReference type="ARBA" id="ARBA00004123"/>
    </source>
</evidence>
<sequence>MLILKFASPRIPTDKFAPSPPVINRNTTGLFLNPIMHPYDASLHYSQQQSSMGPQVLLPPLSSSVSCSLLPVQPMSSDISQYSQSVPQLGARSNYFGAPGNNLRHQQQQQQQQQQQHQQYTPAQYNPGHSLPPISSLLALSSTAPVESSNDSPIYNSSSFTLTPTQSHDSLVSLQMPLKANDLEHPSYSGVTLQQPTTTAASTSSSKQNSPPQSTISQPVAQSPVQTEKEQEQEQEQTSTSPKSGEVEKKLVRKYQCKTCTKSFTTSGHLARHVRIHTGERKHQCPFPGCESRFARQDNCMQHFRTHQNKLKKRRSVEMGTAKSLRDRTEPELRESRRALTSVFIHKPSDQVN</sequence>
<dbReference type="FunFam" id="3.30.160.60:FF:001382">
    <property type="entry name" value="Transcriptional repressor"/>
    <property type="match status" value="1"/>
</dbReference>
<evidence type="ECO:0000256" key="5">
    <source>
        <dbReference type="ARBA" id="ARBA00022771"/>
    </source>
</evidence>
<feature type="region of interest" description="Disordered" evidence="9">
    <location>
        <begin position="183"/>
        <end position="248"/>
    </location>
</feature>
<evidence type="ECO:0000313" key="12">
    <source>
        <dbReference type="Proteomes" id="UP000774326"/>
    </source>
</evidence>
<evidence type="ECO:0000256" key="4">
    <source>
        <dbReference type="ARBA" id="ARBA00022737"/>
    </source>
</evidence>
<gene>
    <name evidence="11" type="ORF">WICPIJ_009650</name>
</gene>
<reference evidence="11" key="1">
    <citation type="journal article" date="2021" name="Open Biol.">
        <title>Shared evolutionary footprints suggest mitochondrial oxidative damage underlies multiple complex I losses in fungi.</title>
        <authorList>
            <person name="Schikora-Tamarit M.A."/>
            <person name="Marcet-Houben M."/>
            <person name="Nosek J."/>
            <person name="Gabaldon T."/>
        </authorList>
    </citation>
    <scope>NUCLEOTIDE SEQUENCE</scope>
    <source>
        <strain evidence="11">CBS2887</strain>
    </source>
</reference>
<feature type="compositionally biased region" description="Low complexity" evidence="9">
    <location>
        <begin position="192"/>
        <end position="215"/>
    </location>
</feature>
<dbReference type="Proteomes" id="UP000774326">
    <property type="component" value="Unassembled WGS sequence"/>
</dbReference>
<name>A0A9P8PLL5_WICPI</name>
<evidence type="ECO:0000256" key="7">
    <source>
        <dbReference type="ARBA" id="ARBA00023242"/>
    </source>
</evidence>
<keyword evidence="7" id="KW-0539">Nucleus</keyword>
<dbReference type="PANTHER" id="PTHR23235">
    <property type="entry name" value="KRUEPPEL-LIKE TRANSCRIPTION FACTOR"/>
    <property type="match status" value="1"/>
</dbReference>
<dbReference type="PANTHER" id="PTHR23235:SF120">
    <property type="entry name" value="KRUPPEL-LIKE FACTOR 15"/>
    <property type="match status" value="1"/>
</dbReference>
<dbReference type="GO" id="GO:0005634">
    <property type="term" value="C:nucleus"/>
    <property type="evidence" value="ECO:0007669"/>
    <property type="project" value="UniProtKB-SubCell"/>
</dbReference>
<accession>A0A9P8PLL5</accession>
<evidence type="ECO:0000256" key="8">
    <source>
        <dbReference type="PROSITE-ProRule" id="PRU00042"/>
    </source>
</evidence>
<dbReference type="GO" id="GO:2000218">
    <property type="term" value="P:negative regulation of invasive growth in response to glucose limitation"/>
    <property type="evidence" value="ECO:0007669"/>
    <property type="project" value="UniProtKB-ARBA"/>
</dbReference>
<dbReference type="Pfam" id="PF00096">
    <property type="entry name" value="zf-C2H2"/>
    <property type="match status" value="1"/>
</dbReference>
<feature type="compositionally biased region" description="Low complexity" evidence="9">
    <location>
        <begin position="105"/>
        <end position="119"/>
    </location>
</feature>
<reference evidence="11" key="2">
    <citation type="submission" date="2021-01" db="EMBL/GenBank/DDBJ databases">
        <authorList>
            <person name="Schikora-Tamarit M.A."/>
        </authorList>
    </citation>
    <scope>NUCLEOTIDE SEQUENCE</scope>
    <source>
        <strain evidence="11">CBS2887</strain>
    </source>
</reference>
<feature type="region of interest" description="Disordered" evidence="9">
    <location>
        <begin position="90"/>
        <end position="135"/>
    </location>
</feature>
<dbReference type="AlphaFoldDB" id="A0A9P8PLL5"/>
<feature type="compositionally biased region" description="Polar residues" evidence="9">
    <location>
        <begin position="216"/>
        <end position="225"/>
    </location>
</feature>
<keyword evidence="5 8" id="KW-0863">Zinc-finger</keyword>
<comment type="caution">
    <text evidence="11">The sequence shown here is derived from an EMBL/GenBank/DDBJ whole genome shotgun (WGS) entry which is preliminary data.</text>
</comment>
<protein>
    <recommendedName>
        <fullName evidence="10">C2H2-type domain-containing protein</fullName>
    </recommendedName>
</protein>
<evidence type="ECO:0000256" key="2">
    <source>
        <dbReference type="ARBA" id="ARBA00022491"/>
    </source>
</evidence>
<dbReference type="Gene3D" id="3.30.160.60">
    <property type="entry name" value="Classic Zinc Finger"/>
    <property type="match status" value="2"/>
</dbReference>
<keyword evidence="6" id="KW-0862">Zinc</keyword>
<evidence type="ECO:0000256" key="9">
    <source>
        <dbReference type="SAM" id="MobiDB-lite"/>
    </source>
</evidence>
<evidence type="ECO:0000256" key="3">
    <source>
        <dbReference type="ARBA" id="ARBA00022723"/>
    </source>
</evidence>
<evidence type="ECO:0000313" key="11">
    <source>
        <dbReference type="EMBL" id="KAH3673770.1"/>
    </source>
</evidence>
<comment type="subcellular location">
    <subcellularLocation>
        <location evidence="1">Nucleus</location>
    </subcellularLocation>
</comment>
<dbReference type="EMBL" id="JAEUBG010005572">
    <property type="protein sequence ID" value="KAH3673770.1"/>
    <property type="molecule type" value="Genomic_DNA"/>
</dbReference>
<feature type="domain" description="C2H2-type" evidence="10">
    <location>
        <begin position="283"/>
        <end position="312"/>
    </location>
</feature>
<dbReference type="PROSITE" id="PS50157">
    <property type="entry name" value="ZINC_FINGER_C2H2_2"/>
    <property type="match status" value="2"/>
</dbReference>
<dbReference type="InterPro" id="IPR036236">
    <property type="entry name" value="Znf_C2H2_sf"/>
</dbReference>
<evidence type="ECO:0000256" key="6">
    <source>
        <dbReference type="ARBA" id="ARBA00022833"/>
    </source>
</evidence>